<dbReference type="Proteomes" id="UP001216579">
    <property type="component" value="Unassembled WGS sequence"/>
</dbReference>
<name>A0ABT5ZU34_9ACTN</name>
<sequence>MRDLYRPLDELVVQSRQVVSASKNGDLPYVGLEHLEPGCSTLTEMGSPEDSVSANGVFRPGDVLFGKLRPNLRKCVLSDRDGYCSTDIMVLRAREGIEPAYAGWVLRSERVVAEAVRTAEGTKMPRTSWSRLKCLRVFAPPMPEQRRIVEVLDAVAETERSIEASMQKLRTLRAGVLEELSAFEVTELGQVLASGPKNGLYKPGSAYGAEGTPIVRINSFEGGPSDLTRGLLRIAATGREIRQYGIQSGDILINRVNTPELVGKSTAVARLNEPTVFESNVMRCTLNPERALPGFTEAWLGTATVKAHFLRRAKSAVSQASINRSDVLSCPFPVADVAEQREFLRRLDAVDSQCSAGAEELLKLRKLKRGLADDLLTARVRINGFA</sequence>
<protein>
    <recommendedName>
        <fullName evidence="5">Restriction endonuclease subunit S</fullName>
    </recommendedName>
</protein>
<keyword evidence="1" id="KW-0680">Restriction system</keyword>
<evidence type="ECO:0000256" key="2">
    <source>
        <dbReference type="ARBA" id="ARBA00023125"/>
    </source>
</evidence>
<dbReference type="EMBL" id="JARJBC010000025">
    <property type="protein sequence ID" value="MDF3293332.1"/>
    <property type="molecule type" value="Genomic_DNA"/>
</dbReference>
<gene>
    <name evidence="3" type="ORF">P3G67_29805</name>
</gene>
<proteinExistence type="predicted"/>
<dbReference type="SUPFAM" id="SSF116734">
    <property type="entry name" value="DNA methylase specificity domain"/>
    <property type="match status" value="2"/>
</dbReference>
<accession>A0ABT5ZU34</accession>
<dbReference type="InterPro" id="IPR052021">
    <property type="entry name" value="Type-I_RS_S_subunit"/>
</dbReference>
<dbReference type="RefSeq" id="WP_276096265.1">
    <property type="nucleotide sequence ID" value="NZ_JARJBC010000025.1"/>
</dbReference>
<dbReference type="PANTHER" id="PTHR30408:SF12">
    <property type="entry name" value="TYPE I RESTRICTION ENZYME MJAVIII SPECIFICITY SUBUNIT"/>
    <property type="match status" value="1"/>
</dbReference>
<dbReference type="PANTHER" id="PTHR30408">
    <property type="entry name" value="TYPE-1 RESTRICTION ENZYME ECOKI SPECIFICITY PROTEIN"/>
    <property type="match status" value="1"/>
</dbReference>
<keyword evidence="2" id="KW-0238">DNA-binding</keyword>
<dbReference type="InterPro" id="IPR044946">
    <property type="entry name" value="Restrct_endonuc_typeI_TRD_sf"/>
</dbReference>
<evidence type="ECO:0000256" key="1">
    <source>
        <dbReference type="ARBA" id="ARBA00022747"/>
    </source>
</evidence>
<evidence type="ECO:0008006" key="5">
    <source>
        <dbReference type="Google" id="ProtNLM"/>
    </source>
</evidence>
<evidence type="ECO:0000313" key="4">
    <source>
        <dbReference type="Proteomes" id="UP001216579"/>
    </source>
</evidence>
<organism evidence="3 4">
    <name type="scientific">Streptomyces silvisoli</name>
    <dbReference type="NCBI Taxonomy" id="3034235"/>
    <lineage>
        <taxon>Bacteria</taxon>
        <taxon>Bacillati</taxon>
        <taxon>Actinomycetota</taxon>
        <taxon>Actinomycetes</taxon>
        <taxon>Kitasatosporales</taxon>
        <taxon>Streptomycetaceae</taxon>
        <taxon>Streptomyces</taxon>
    </lineage>
</organism>
<keyword evidence="4" id="KW-1185">Reference proteome</keyword>
<comment type="caution">
    <text evidence="3">The sequence shown here is derived from an EMBL/GenBank/DDBJ whole genome shotgun (WGS) entry which is preliminary data.</text>
</comment>
<reference evidence="3 4" key="1">
    <citation type="submission" date="2023-03" db="EMBL/GenBank/DDBJ databases">
        <title>Draft genome sequence of Streptomyces sp. RB6PN23 isolated from peat swamp forest in Thailand.</title>
        <authorList>
            <person name="Klaysubun C."/>
            <person name="Duangmal K."/>
        </authorList>
    </citation>
    <scope>NUCLEOTIDE SEQUENCE [LARGE SCALE GENOMIC DNA]</scope>
    <source>
        <strain evidence="3 4">RB6PN23</strain>
    </source>
</reference>
<dbReference type="CDD" id="cd17517">
    <property type="entry name" value="RMtype1_S_EcoKI_StySPI-TRD2-CR2_like"/>
    <property type="match status" value="1"/>
</dbReference>
<dbReference type="Gene3D" id="3.90.220.20">
    <property type="entry name" value="DNA methylase specificity domains"/>
    <property type="match status" value="2"/>
</dbReference>
<evidence type="ECO:0000313" key="3">
    <source>
        <dbReference type="EMBL" id="MDF3293332.1"/>
    </source>
</evidence>